<dbReference type="Gene3D" id="2.40.10.220">
    <property type="entry name" value="predicted glycosyltransferase like domains"/>
    <property type="match status" value="1"/>
</dbReference>
<evidence type="ECO:0000313" key="8">
    <source>
        <dbReference type="Proteomes" id="UP000184171"/>
    </source>
</evidence>
<organism evidence="7 8">
    <name type="scientific">Malonomonas rubra DSM 5091</name>
    <dbReference type="NCBI Taxonomy" id="1122189"/>
    <lineage>
        <taxon>Bacteria</taxon>
        <taxon>Pseudomonadati</taxon>
        <taxon>Thermodesulfobacteriota</taxon>
        <taxon>Desulfuromonadia</taxon>
        <taxon>Desulfuromonadales</taxon>
        <taxon>Geopsychrobacteraceae</taxon>
        <taxon>Malonomonas</taxon>
    </lineage>
</organism>
<keyword evidence="5" id="KW-0175">Coiled coil</keyword>
<evidence type="ECO:0000256" key="5">
    <source>
        <dbReference type="SAM" id="Coils"/>
    </source>
</evidence>
<feature type="coiled-coil region" evidence="5">
    <location>
        <begin position="240"/>
        <end position="267"/>
    </location>
</feature>
<dbReference type="SUPFAM" id="SSF141371">
    <property type="entry name" value="PilZ domain-like"/>
    <property type="match status" value="1"/>
</dbReference>
<dbReference type="RefSeq" id="WP_084091962.1">
    <property type="nucleotide sequence ID" value="NZ_FQZT01000006.1"/>
</dbReference>
<dbReference type="SMART" id="SM00448">
    <property type="entry name" value="REC"/>
    <property type="match status" value="1"/>
</dbReference>
<proteinExistence type="predicted"/>
<protein>
    <submittedName>
        <fullName evidence="7">Response regulators consisting of a CheY-like receiver domain and a winged-helix DNA-binding domain</fullName>
    </submittedName>
</protein>
<feature type="modified residue" description="4-aspartylphosphate" evidence="4">
    <location>
        <position position="52"/>
    </location>
</feature>
<dbReference type="InterPro" id="IPR050595">
    <property type="entry name" value="Bact_response_regulator"/>
</dbReference>
<keyword evidence="8" id="KW-1185">Reference proteome</keyword>
<dbReference type="GO" id="GO:0035438">
    <property type="term" value="F:cyclic-di-GMP binding"/>
    <property type="evidence" value="ECO:0007669"/>
    <property type="project" value="InterPro"/>
</dbReference>
<dbReference type="PROSITE" id="PS50110">
    <property type="entry name" value="RESPONSE_REGULATORY"/>
    <property type="match status" value="1"/>
</dbReference>
<dbReference type="Pfam" id="PF07238">
    <property type="entry name" value="PilZ"/>
    <property type="match status" value="1"/>
</dbReference>
<feature type="domain" description="Response regulatory" evidence="6">
    <location>
        <begin position="3"/>
        <end position="119"/>
    </location>
</feature>
<dbReference type="GO" id="GO:0016301">
    <property type="term" value="F:kinase activity"/>
    <property type="evidence" value="ECO:0007669"/>
    <property type="project" value="UniProtKB-KW"/>
</dbReference>
<dbReference type="SMART" id="SM00065">
    <property type="entry name" value="GAF"/>
    <property type="match status" value="1"/>
</dbReference>
<evidence type="ECO:0000256" key="4">
    <source>
        <dbReference type="PROSITE-ProRule" id="PRU00169"/>
    </source>
</evidence>
<dbReference type="Gene3D" id="3.30.450.40">
    <property type="match status" value="1"/>
</dbReference>
<dbReference type="InterPro" id="IPR003018">
    <property type="entry name" value="GAF"/>
</dbReference>
<dbReference type="InterPro" id="IPR001789">
    <property type="entry name" value="Sig_transdc_resp-reg_receiver"/>
</dbReference>
<dbReference type="InterPro" id="IPR011006">
    <property type="entry name" value="CheY-like_superfamily"/>
</dbReference>
<dbReference type="InterPro" id="IPR029016">
    <property type="entry name" value="GAF-like_dom_sf"/>
</dbReference>
<keyword evidence="2" id="KW-0808">Transferase</keyword>
<evidence type="ECO:0000256" key="1">
    <source>
        <dbReference type="ARBA" id="ARBA00022553"/>
    </source>
</evidence>
<reference evidence="7 8" key="1">
    <citation type="submission" date="2016-11" db="EMBL/GenBank/DDBJ databases">
        <authorList>
            <person name="Jaros S."/>
            <person name="Januszkiewicz K."/>
            <person name="Wedrychowicz H."/>
        </authorList>
    </citation>
    <scope>NUCLEOTIDE SEQUENCE [LARGE SCALE GENOMIC DNA]</scope>
    <source>
        <strain evidence="7 8">DSM 5091</strain>
    </source>
</reference>
<name>A0A1M6HZG2_MALRU</name>
<dbReference type="AlphaFoldDB" id="A0A1M6HZG2"/>
<dbReference type="GO" id="GO:0000160">
    <property type="term" value="P:phosphorelay signal transduction system"/>
    <property type="evidence" value="ECO:0007669"/>
    <property type="project" value="InterPro"/>
</dbReference>
<accession>A0A1M6HZG2</accession>
<dbReference type="GO" id="GO:0003677">
    <property type="term" value="F:DNA binding"/>
    <property type="evidence" value="ECO:0007669"/>
    <property type="project" value="UniProtKB-KW"/>
</dbReference>
<keyword evidence="7" id="KW-0238">DNA-binding</keyword>
<dbReference type="InterPro" id="IPR009875">
    <property type="entry name" value="PilZ_domain"/>
</dbReference>
<evidence type="ECO:0000256" key="3">
    <source>
        <dbReference type="ARBA" id="ARBA00022777"/>
    </source>
</evidence>
<keyword evidence="3" id="KW-0418">Kinase</keyword>
<evidence type="ECO:0000313" key="7">
    <source>
        <dbReference type="EMBL" id="SHJ27606.1"/>
    </source>
</evidence>
<dbReference type="SUPFAM" id="SSF52172">
    <property type="entry name" value="CheY-like"/>
    <property type="match status" value="1"/>
</dbReference>
<dbReference type="Pfam" id="PF00072">
    <property type="entry name" value="Response_reg"/>
    <property type="match status" value="1"/>
</dbReference>
<dbReference type="Pfam" id="PF13492">
    <property type="entry name" value="GAF_3"/>
    <property type="match status" value="1"/>
</dbReference>
<gene>
    <name evidence="7" type="ORF">SAMN02745165_01942</name>
</gene>
<evidence type="ECO:0000259" key="6">
    <source>
        <dbReference type="PROSITE" id="PS50110"/>
    </source>
</evidence>
<dbReference type="Gene3D" id="3.40.50.2300">
    <property type="match status" value="1"/>
</dbReference>
<dbReference type="EMBL" id="FQZT01000006">
    <property type="protein sequence ID" value="SHJ27606.1"/>
    <property type="molecule type" value="Genomic_DNA"/>
</dbReference>
<dbReference type="SUPFAM" id="SSF55781">
    <property type="entry name" value="GAF domain-like"/>
    <property type="match status" value="1"/>
</dbReference>
<dbReference type="PANTHER" id="PTHR44591:SF3">
    <property type="entry name" value="RESPONSE REGULATORY DOMAIN-CONTAINING PROTEIN"/>
    <property type="match status" value="1"/>
</dbReference>
<dbReference type="Proteomes" id="UP000184171">
    <property type="component" value="Unassembled WGS sequence"/>
</dbReference>
<sequence>MPKILLVDDVDLFLELERSYLDGYGYDLVTASSGEEALQRLDKIAPDLLLLDFYMPGMDGDEVCRLIRQNPRWQKLPIIMVTAAGKPEEVQQCLQAGCDDYITKPVNKQELQEKVKRLLGQLTRRKDQRVPVKLPVQVREGGKLHVASAQDISFSGIHLKSAEPLSEKGGIEIRLESTEGTPLVLYGKIKRQDEKTEDGCGVYFLHPDQQSKQLLNSLIQAKKGEELEEEQIDEKLGERILTLEEECVKLRAEQDEAMRRIGELEQENLDFAKQLVQVEDVNNNLTNLYIASSRLHSTLDREETLEIIKEVVINFVGAEKFAVFLYDKATKRLQFETGEGFEDDDIFPEIPLGQGVLGETAASGENYFFEGGIGEGSDDINEPIVAIPLIIQEQMIGLLAIYRLFIQKEQLESIDYQLFSMLGEHAATALFSSTLYGRSERKRQTYQGFVDLLLK</sequence>
<keyword evidence="1 4" id="KW-0597">Phosphoprotein</keyword>
<dbReference type="PANTHER" id="PTHR44591">
    <property type="entry name" value="STRESS RESPONSE REGULATOR PROTEIN 1"/>
    <property type="match status" value="1"/>
</dbReference>
<evidence type="ECO:0000256" key="2">
    <source>
        <dbReference type="ARBA" id="ARBA00022679"/>
    </source>
</evidence>
<dbReference type="OrthoDB" id="5387333at2"/>
<dbReference type="STRING" id="1122189.SAMN02745165_01942"/>